<sequence>MWNFLKKDILVLMRDRTELAVLLLMPLILTAILGFALGSVMGGSTDAIEARIAIVQEDQVEEGSERFIKGLEGLPSPAIKELSEAAQTFNPTSIIEEAIKGTDIYQISHLNIEEAEEALRDEEVVAILTIPKDFTYKTLNKLLLDQGSGPELVIKSGDHNVFTSTVFQDVVDLIVSQLNLTSAVEKVAAENGVTVDYQTSSRQIGGRENVTERPAMSALKYYTFAMAVMFALYIASTIATKAFNENTRHTFSRIILAGRSPILYLSGKGLSSAILVIIQLSILIMISVFVYQSFKFISIVDALGIGLITFVFAISIGAIAVLLTSIVMRANSLSVAGFFAGAGVSVFAFLGGSFVPKTQLPDIINSLGNWTPNGLALTAYLQWSQGLGFEYIATPLIKILVMSLVITIISIVIYPRKRVV</sequence>
<comment type="caution">
    <text evidence="8">The sequence shown here is derived from an EMBL/GenBank/DDBJ whole genome shotgun (WGS) entry which is preliminary data.</text>
</comment>
<dbReference type="EMBL" id="JBHUMZ010000011">
    <property type="protein sequence ID" value="MFD2637864.1"/>
    <property type="molecule type" value="Genomic_DNA"/>
</dbReference>
<keyword evidence="4 6" id="KW-1133">Transmembrane helix</keyword>
<feature type="transmembrane region" description="Helical" evidence="6">
    <location>
        <begin position="269"/>
        <end position="291"/>
    </location>
</feature>
<feature type="transmembrane region" description="Helical" evidence="6">
    <location>
        <begin position="221"/>
        <end position="243"/>
    </location>
</feature>
<dbReference type="RefSeq" id="WP_377327379.1">
    <property type="nucleotide sequence ID" value="NZ_JBHUMZ010000011.1"/>
</dbReference>
<keyword evidence="2" id="KW-1003">Cell membrane</keyword>
<protein>
    <submittedName>
        <fullName evidence="8">ABC transporter permease</fullName>
    </submittedName>
</protein>
<evidence type="ECO:0000259" key="7">
    <source>
        <dbReference type="Pfam" id="PF12698"/>
    </source>
</evidence>
<evidence type="ECO:0000256" key="3">
    <source>
        <dbReference type="ARBA" id="ARBA00022692"/>
    </source>
</evidence>
<evidence type="ECO:0000256" key="2">
    <source>
        <dbReference type="ARBA" id="ARBA00022475"/>
    </source>
</evidence>
<evidence type="ECO:0000313" key="9">
    <source>
        <dbReference type="Proteomes" id="UP001597452"/>
    </source>
</evidence>
<reference evidence="9" key="1">
    <citation type="journal article" date="2019" name="Int. J. Syst. Evol. Microbiol.">
        <title>The Global Catalogue of Microorganisms (GCM) 10K type strain sequencing project: providing services to taxonomists for standard genome sequencing and annotation.</title>
        <authorList>
            <consortium name="The Broad Institute Genomics Platform"/>
            <consortium name="The Broad Institute Genome Sequencing Center for Infectious Disease"/>
            <person name="Wu L."/>
            <person name="Ma J."/>
        </authorList>
    </citation>
    <scope>NUCLEOTIDE SEQUENCE [LARGE SCALE GENOMIC DNA]</scope>
    <source>
        <strain evidence="9">TISTR 1571</strain>
    </source>
</reference>
<feature type="transmembrane region" description="Helical" evidence="6">
    <location>
        <begin position="303"/>
        <end position="323"/>
    </location>
</feature>
<keyword evidence="9" id="KW-1185">Reference proteome</keyword>
<proteinExistence type="predicted"/>
<feature type="transmembrane region" description="Helical" evidence="6">
    <location>
        <begin position="391"/>
        <end position="414"/>
    </location>
</feature>
<dbReference type="InterPro" id="IPR013525">
    <property type="entry name" value="ABC2_TM"/>
</dbReference>
<name>A0ABW5Q7B2_9BACI</name>
<dbReference type="PANTHER" id="PTHR30294:SF29">
    <property type="entry name" value="MULTIDRUG ABC TRANSPORTER PERMEASE YBHS-RELATED"/>
    <property type="match status" value="1"/>
</dbReference>
<accession>A0ABW5Q7B2</accession>
<dbReference type="InterPro" id="IPR051449">
    <property type="entry name" value="ABC-2_transporter_component"/>
</dbReference>
<evidence type="ECO:0000256" key="6">
    <source>
        <dbReference type="SAM" id="Phobius"/>
    </source>
</evidence>
<organism evidence="8 9">
    <name type="scientific">Piscibacillus salipiscarius</name>
    <dbReference type="NCBI Taxonomy" id="299480"/>
    <lineage>
        <taxon>Bacteria</taxon>
        <taxon>Bacillati</taxon>
        <taxon>Bacillota</taxon>
        <taxon>Bacilli</taxon>
        <taxon>Bacillales</taxon>
        <taxon>Bacillaceae</taxon>
        <taxon>Piscibacillus</taxon>
    </lineage>
</organism>
<gene>
    <name evidence="8" type="ORF">ACFSW4_03105</name>
</gene>
<dbReference type="Gene3D" id="3.40.1710.10">
    <property type="entry name" value="abc type-2 transporter like domain"/>
    <property type="match status" value="1"/>
</dbReference>
<evidence type="ECO:0000256" key="1">
    <source>
        <dbReference type="ARBA" id="ARBA00004651"/>
    </source>
</evidence>
<keyword evidence="3 6" id="KW-0812">Transmembrane</keyword>
<evidence type="ECO:0000256" key="4">
    <source>
        <dbReference type="ARBA" id="ARBA00022989"/>
    </source>
</evidence>
<dbReference type="PANTHER" id="PTHR30294">
    <property type="entry name" value="MEMBRANE COMPONENT OF ABC TRANSPORTER YHHJ-RELATED"/>
    <property type="match status" value="1"/>
</dbReference>
<evidence type="ECO:0000313" key="8">
    <source>
        <dbReference type="EMBL" id="MFD2637864.1"/>
    </source>
</evidence>
<keyword evidence="5 6" id="KW-0472">Membrane</keyword>
<dbReference type="Pfam" id="PF12698">
    <property type="entry name" value="ABC2_membrane_3"/>
    <property type="match status" value="1"/>
</dbReference>
<comment type="subcellular location">
    <subcellularLocation>
        <location evidence="1">Cell membrane</location>
        <topology evidence="1">Multi-pass membrane protein</topology>
    </subcellularLocation>
</comment>
<evidence type="ECO:0000256" key="5">
    <source>
        <dbReference type="ARBA" id="ARBA00023136"/>
    </source>
</evidence>
<feature type="transmembrane region" description="Helical" evidence="6">
    <location>
        <begin position="335"/>
        <end position="355"/>
    </location>
</feature>
<dbReference type="Proteomes" id="UP001597452">
    <property type="component" value="Unassembled WGS sequence"/>
</dbReference>
<feature type="domain" description="ABC-2 type transporter transmembrane" evidence="7">
    <location>
        <begin position="21"/>
        <end position="411"/>
    </location>
</feature>